<gene>
    <name evidence="5" type="ORF">IAB67_06630</name>
</gene>
<reference evidence="5" key="2">
    <citation type="journal article" date="2021" name="PeerJ">
        <title>Extensive microbial diversity within the chicken gut microbiome revealed by metagenomics and culture.</title>
        <authorList>
            <person name="Gilroy R."/>
            <person name="Ravi A."/>
            <person name="Getino M."/>
            <person name="Pursley I."/>
            <person name="Horton D.L."/>
            <person name="Alikhan N.F."/>
            <person name="Baker D."/>
            <person name="Gharbi K."/>
            <person name="Hall N."/>
            <person name="Watson M."/>
            <person name="Adriaenssens E.M."/>
            <person name="Foster-Nyarko E."/>
            <person name="Jarju S."/>
            <person name="Secka A."/>
            <person name="Antonio M."/>
            <person name="Oren A."/>
            <person name="Chaudhuri R.R."/>
            <person name="La Ragione R."/>
            <person name="Hildebrand F."/>
            <person name="Pallen M.J."/>
        </authorList>
    </citation>
    <scope>NUCLEOTIDE SEQUENCE</scope>
    <source>
        <strain evidence="5">CHK191-8634</strain>
    </source>
</reference>
<dbReference type="GO" id="GO:0003700">
    <property type="term" value="F:DNA-binding transcription factor activity"/>
    <property type="evidence" value="ECO:0007669"/>
    <property type="project" value="InterPro"/>
</dbReference>
<evidence type="ECO:0000313" key="5">
    <source>
        <dbReference type="EMBL" id="HIU43954.1"/>
    </source>
</evidence>
<dbReference type="InterPro" id="IPR036388">
    <property type="entry name" value="WH-like_DNA-bd_sf"/>
</dbReference>
<reference evidence="5" key="1">
    <citation type="submission" date="2020-10" db="EMBL/GenBank/DDBJ databases">
        <authorList>
            <person name="Gilroy R."/>
        </authorList>
    </citation>
    <scope>NUCLEOTIDE SEQUENCE</scope>
    <source>
        <strain evidence="5">CHK191-8634</strain>
    </source>
</reference>
<protein>
    <submittedName>
        <fullName evidence="5">GntR family transcriptional regulator</fullName>
    </submittedName>
</protein>
<evidence type="ECO:0000259" key="4">
    <source>
        <dbReference type="PROSITE" id="PS50949"/>
    </source>
</evidence>
<dbReference type="Gene3D" id="1.10.10.10">
    <property type="entry name" value="Winged helix-like DNA-binding domain superfamily/Winged helix DNA-binding domain"/>
    <property type="match status" value="1"/>
</dbReference>
<dbReference type="SUPFAM" id="SSF46785">
    <property type="entry name" value="Winged helix' DNA-binding domain"/>
    <property type="match status" value="1"/>
</dbReference>
<dbReference type="Proteomes" id="UP000824073">
    <property type="component" value="Unassembled WGS sequence"/>
</dbReference>
<dbReference type="Pfam" id="PF00392">
    <property type="entry name" value="GntR"/>
    <property type="match status" value="1"/>
</dbReference>
<dbReference type="SMART" id="SM00895">
    <property type="entry name" value="FCD"/>
    <property type="match status" value="1"/>
</dbReference>
<proteinExistence type="predicted"/>
<accession>A0A9D1IXJ9</accession>
<sequence length="207" mass="23259">MKGKDLTERIYKLMKTDLMLGHLKSDEMFNEQTLADRYGCSRTPVREAAGRLVIEGYLNKYPSKGYIIRVPSETEVRELRECRYVLECSVIDKLTANASDEQIRALACLPAGDPDDVLYTNNLLFHMEMARLAGNAKMAEMIESLLYLLVRPLVSSRYSSFGDYAGRVQDSGTPLTPEHAAIIDALLARDAARAKALLKDDIYPAKY</sequence>
<dbReference type="SUPFAM" id="SSF48008">
    <property type="entry name" value="GntR ligand-binding domain-like"/>
    <property type="match status" value="1"/>
</dbReference>
<dbReference type="EMBL" id="DVMR01000051">
    <property type="protein sequence ID" value="HIU43954.1"/>
    <property type="molecule type" value="Genomic_DNA"/>
</dbReference>
<evidence type="ECO:0000256" key="2">
    <source>
        <dbReference type="ARBA" id="ARBA00023125"/>
    </source>
</evidence>
<dbReference type="InterPro" id="IPR008920">
    <property type="entry name" value="TF_FadR/GntR_C"/>
</dbReference>
<keyword evidence="2" id="KW-0238">DNA-binding</keyword>
<evidence type="ECO:0000313" key="6">
    <source>
        <dbReference type="Proteomes" id="UP000824073"/>
    </source>
</evidence>
<dbReference type="InterPro" id="IPR036390">
    <property type="entry name" value="WH_DNA-bd_sf"/>
</dbReference>
<dbReference type="InterPro" id="IPR000524">
    <property type="entry name" value="Tscrpt_reg_HTH_GntR"/>
</dbReference>
<dbReference type="Gene3D" id="1.20.120.530">
    <property type="entry name" value="GntR ligand-binding domain-like"/>
    <property type="match status" value="1"/>
</dbReference>
<dbReference type="GO" id="GO:0003677">
    <property type="term" value="F:DNA binding"/>
    <property type="evidence" value="ECO:0007669"/>
    <property type="project" value="UniProtKB-KW"/>
</dbReference>
<feature type="domain" description="HTH gntR-type" evidence="4">
    <location>
        <begin position="4"/>
        <end position="71"/>
    </location>
</feature>
<dbReference type="Pfam" id="PF07729">
    <property type="entry name" value="FCD"/>
    <property type="match status" value="1"/>
</dbReference>
<comment type="caution">
    <text evidence="5">The sequence shown here is derived from an EMBL/GenBank/DDBJ whole genome shotgun (WGS) entry which is preliminary data.</text>
</comment>
<name>A0A9D1IXJ9_9CLOT</name>
<evidence type="ECO:0000256" key="1">
    <source>
        <dbReference type="ARBA" id="ARBA00023015"/>
    </source>
</evidence>
<evidence type="ECO:0000256" key="3">
    <source>
        <dbReference type="ARBA" id="ARBA00023163"/>
    </source>
</evidence>
<dbReference type="PANTHER" id="PTHR43537">
    <property type="entry name" value="TRANSCRIPTIONAL REGULATOR, GNTR FAMILY"/>
    <property type="match status" value="1"/>
</dbReference>
<dbReference type="PANTHER" id="PTHR43537:SF45">
    <property type="entry name" value="GNTR FAMILY REGULATORY PROTEIN"/>
    <property type="match status" value="1"/>
</dbReference>
<keyword evidence="3" id="KW-0804">Transcription</keyword>
<dbReference type="AlphaFoldDB" id="A0A9D1IXJ9"/>
<organism evidence="5 6">
    <name type="scientific">Candidatus Ventrousia excrementavium</name>
    <dbReference type="NCBI Taxonomy" id="2840961"/>
    <lineage>
        <taxon>Bacteria</taxon>
        <taxon>Bacillati</taxon>
        <taxon>Bacillota</taxon>
        <taxon>Clostridia</taxon>
        <taxon>Eubacteriales</taxon>
        <taxon>Clostridiaceae</taxon>
        <taxon>Clostridiaceae incertae sedis</taxon>
        <taxon>Candidatus Ventrousia</taxon>
    </lineage>
</organism>
<dbReference type="InterPro" id="IPR011711">
    <property type="entry name" value="GntR_C"/>
</dbReference>
<keyword evidence="1" id="KW-0805">Transcription regulation</keyword>
<dbReference type="PROSITE" id="PS50949">
    <property type="entry name" value="HTH_GNTR"/>
    <property type="match status" value="1"/>
</dbReference>